<evidence type="ECO:0000259" key="2">
    <source>
        <dbReference type="Pfam" id="PF10338"/>
    </source>
</evidence>
<dbReference type="AlphaFoldDB" id="A0A1V8SX15"/>
<comment type="caution">
    <text evidence="3">The sequence shown here is derived from an EMBL/GenBank/DDBJ whole genome shotgun (WGS) entry which is preliminary data.</text>
</comment>
<dbReference type="InParanoid" id="A0A1V8SX15"/>
<dbReference type="EMBL" id="NAJO01000024">
    <property type="protein sequence ID" value="OQO03705.1"/>
    <property type="molecule type" value="Genomic_DNA"/>
</dbReference>
<feature type="compositionally biased region" description="Basic residues" evidence="1">
    <location>
        <begin position="119"/>
        <end position="129"/>
    </location>
</feature>
<name>A0A1V8SX15_9PEZI</name>
<keyword evidence="4" id="KW-1185">Reference proteome</keyword>
<accession>A0A1V8SX15</accession>
<dbReference type="PANTHER" id="PTHR28219:SF1">
    <property type="entry name" value="UPF0642 PROTEIN YBL028C"/>
    <property type="match status" value="1"/>
</dbReference>
<dbReference type="InterPro" id="IPR019434">
    <property type="entry name" value="DUF2423"/>
</dbReference>
<evidence type="ECO:0000313" key="4">
    <source>
        <dbReference type="Proteomes" id="UP000192596"/>
    </source>
</evidence>
<gene>
    <name evidence="3" type="ORF">B0A48_10370</name>
</gene>
<feature type="region of interest" description="Disordered" evidence="1">
    <location>
        <begin position="41"/>
        <end position="129"/>
    </location>
</feature>
<feature type="compositionally biased region" description="Basic residues" evidence="1">
    <location>
        <begin position="101"/>
        <end position="110"/>
    </location>
</feature>
<evidence type="ECO:0000256" key="1">
    <source>
        <dbReference type="SAM" id="MobiDB-lite"/>
    </source>
</evidence>
<evidence type="ECO:0000313" key="3">
    <source>
        <dbReference type="EMBL" id="OQO03705.1"/>
    </source>
</evidence>
<protein>
    <recommendedName>
        <fullName evidence="2">DUF2423 domain-containing protein</fullName>
    </recommendedName>
</protein>
<dbReference type="GO" id="GO:0030687">
    <property type="term" value="C:preribosome, large subunit precursor"/>
    <property type="evidence" value="ECO:0007669"/>
    <property type="project" value="TreeGrafter"/>
</dbReference>
<reference evidence="4" key="1">
    <citation type="submission" date="2017-03" db="EMBL/GenBank/DDBJ databases">
        <title>Genomes of endolithic fungi from Antarctica.</title>
        <authorList>
            <person name="Coleine C."/>
            <person name="Masonjones S."/>
            <person name="Stajich J.E."/>
        </authorList>
    </citation>
    <scope>NUCLEOTIDE SEQUENCE [LARGE SCALE GENOMIC DNA]</scope>
    <source>
        <strain evidence="4">CCFEE 5527</strain>
    </source>
</reference>
<organism evidence="3 4">
    <name type="scientific">Cryoendolithus antarcticus</name>
    <dbReference type="NCBI Taxonomy" id="1507870"/>
    <lineage>
        <taxon>Eukaryota</taxon>
        <taxon>Fungi</taxon>
        <taxon>Dikarya</taxon>
        <taxon>Ascomycota</taxon>
        <taxon>Pezizomycotina</taxon>
        <taxon>Dothideomycetes</taxon>
        <taxon>Dothideomycetidae</taxon>
        <taxon>Cladosporiales</taxon>
        <taxon>Cladosporiaceae</taxon>
        <taxon>Cryoendolithus</taxon>
    </lineage>
</organism>
<dbReference type="Pfam" id="PF10338">
    <property type="entry name" value="YBL028C_N"/>
    <property type="match status" value="1"/>
</dbReference>
<sequence>MAKSARSSGIKKNNTALRRKVFGPVEKARNERLSAKLLALAQQEKPPRQEMEVEQDEIPLDSKVDPEAMDDADGAALTKTTTRETRSNTQIKKAKEVRKGRNDKHRHRKVTANIAFAKHPSKVKKGGKR</sequence>
<feature type="region of interest" description="Disordered" evidence="1">
    <location>
        <begin position="1"/>
        <end position="23"/>
    </location>
</feature>
<feature type="domain" description="DUF2423" evidence="2">
    <location>
        <begin position="1"/>
        <end position="43"/>
    </location>
</feature>
<proteinExistence type="predicted"/>
<feature type="compositionally biased region" description="Polar residues" evidence="1">
    <location>
        <begin position="1"/>
        <end position="16"/>
    </location>
</feature>
<dbReference type="Proteomes" id="UP000192596">
    <property type="component" value="Unassembled WGS sequence"/>
</dbReference>
<dbReference type="PANTHER" id="PTHR28219">
    <property type="entry name" value="UPF0642 PROTEIN YBL028C"/>
    <property type="match status" value="1"/>
</dbReference>
<dbReference type="OrthoDB" id="4087970at2759"/>